<organism evidence="3 4">
    <name type="scientific">Blastococcus mobilis</name>
    <dbReference type="NCBI Taxonomy" id="1938746"/>
    <lineage>
        <taxon>Bacteria</taxon>
        <taxon>Bacillati</taxon>
        <taxon>Actinomycetota</taxon>
        <taxon>Actinomycetes</taxon>
        <taxon>Geodermatophilales</taxon>
        <taxon>Geodermatophilaceae</taxon>
        <taxon>Blastococcus</taxon>
    </lineage>
</organism>
<dbReference type="AlphaFoldDB" id="A0A238VEC5"/>
<dbReference type="Proteomes" id="UP000198403">
    <property type="component" value="Unassembled WGS sequence"/>
</dbReference>
<accession>A0A238VEC5</accession>
<feature type="transmembrane region" description="Helical" evidence="2">
    <location>
        <begin position="33"/>
        <end position="55"/>
    </location>
</feature>
<keyword evidence="4" id="KW-1185">Reference proteome</keyword>
<dbReference type="RefSeq" id="WP_089335201.1">
    <property type="nucleotide sequence ID" value="NZ_FZNO01000003.1"/>
</dbReference>
<keyword evidence="2" id="KW-1133">Transmembrane helix</keyword>
<gene>
    <name evidence="3" type="ORF">SAMN06272737_10348</name>
</gene>
<evidence type="ECO:0000313" key="3">
    <source>
        <dbReference type="EMBL" id="SNR32745.1"/>
    </source>
</evidence>
<evidence type="ECO:0000256" key="1">
    <source>
        <dbReference type="SAM" id="MobiDB-lite"/>
    </source>
</evidence>
<evidence type="ECO:0000313" key="4">
    <source>
        <dbReference type="Proteomes" id="UP000198403"/>
    </source>
</evidence>
<reference evidence="3 4" key="1">
    <citation type="submission" date="2017-06" db="EMBL/GenBank/DDBJ databases">
        <authorList>
            <person name="Kim H.J."/>
            <person name="Triplett B.A."/>
        </authorList>
    </citation>
    <scope>NUCLEOTIDE SEQUENCE [LARGE SCALE GENOMIC DNA]</scope>
    <source>
        <strain evidence="3 4">DSM 44272</strain>
    </source>
</reference>
<proteinExistence type="predicted"/>
<protein>
    <submittedName>
        <fullName evidence="3">Uncharacterized protein</fullName>
    </submittedName>
</protein>
<dbReference type="EMBL" id="FZNO01000003">
    <property type="protein sequence ID" value="SNR32745.1"/>
    <property type="molecule type" value="Genomic_DNA"/>
</dbReference>
<sequence length="76" mass="8278">MSRPLPARLSPRAGSGVRRTVRRLRRSPAAAHLRASTAAAFWPAVILSGLLLGLLTRDVFITWDGVHNISTYGANR</sequence>
<name>A0A238VEC5_9ACTN</name>
<keyword evidence="2" id="KW-0812">Transmembrane</keyword>
<feature type="region of interest" description="Disordered" evidence="1">
    <location>
        <begin position="1"/>
        <end position="21"/>
    </location>
</feature>
<keyword evidence="2" id="KW-0472">Membrane</keyword>
<evidence type="ECO:0000256" key="2">
    <source>
        <dbReference type="SAM" id="Phobius"/>
    </source>
</evidence>